<organism evidence="2 3">
    <name type="scientific">Winogradskyella epiphytica</name>
    <dbReference type="NCBI Taxonomy" id="262005"/>
    <lineage>
        <taxon>Bacteria</taxon>
        <taxon>Pseudomonadati</taxon>
        <taxon>Bacteroidota</taxon>
        <taxon>Flavobacteriia</taxon>
        <taxon>Flavobacteriales</taxon>
        <taxon>Flavobacteriaceae</taxon>
        <taxon>Winogradskyella</taxon>
    </lineage>
</organism>
<proteinExistence type="predicted"/>
<gene>
    <name evidence="2" type="ORF">DFQ11_102548</name>
</gene>
<dbReference type="OrthoDB" id="9777694at2"/>
<dbReference type="Proteomes" id="UP000248054">
    <property type="component" value="Unassembled WGS sequence"/>
</dbReference>
<dbReference type="EMBL" id="QJTD01000002">
    <property type="protein sequence ID" value="PYE81968.1"/>
    <property type="molecule type" value="Genomic_DNA"/>
</dbReference>
<evidence type="ECO:0000313" key="3">
    <source>
        <dbReference type="Proteomes" id="UP000248054"/>
    </source>
</evidence>
<accession>A0A2V4Y0N0</accession>
<reference evidence="2 3" key="1">
    <citation type="submission" date="2018-06" db="EMBL/GenBank/DDBJ databases">
        <title>Genomic Encyclopedia of Type Strains, Phase III (KMG-III): the genomes of soil and plant-associated and newly described type strains.</title>
        <authorList>
            <person name="Whitman W."/>
        </authorList>
    </citation>
    <scope>NUCLEOTIDE SEQUENCE [LARGE SCALE GENOMIC DNA]</scope>
    <source>
        <strain evidence="2 3">CECT 7945</strain>
    </source>
</reference>
<name>A0A2V4Y0N0_9FLAO</name>
<keyword evidence="3" id="KW-1185">Reference proteome</keyword>
<evidence type="ECO:0000313" key="2">
    <source>
        <dbReference type="EMBL" id="PYE81968.1"/>
    </source>
</evidence>
<dbReference type="RefSeq" id="WP_110475326.1">
    <property type="nucleotide sequence ID" value="NZ_BMWQ01000002.1"/>
</dbReference>
<dbReference type="AlphaFoldDB" id="A0A2V4Y0N0"/>
<keyword evidence="1" id="KW-0175">Coiled coil</keyword>
<comment type="caution">
    <text evidence="2">The sequence shown here is derived from an EMBL/GenBank/DDBJ whole genome shotgun (WGS) entry which is preliminary data.</text>
</comment>
<evidence type="ECO:0000256" key="1">
    <source>
        <dbReference type="SAM" id="Coils"/>
    </source>
</evidence>
<protein>
    <submittedName>
        <fullName evidence="2">Uncharacterized protein</fullName>
    </submittedName>
</protein>
<sequence>MAKTTFTRQELYDLVWSKPVSHIAKEYGFSDNGIRKICKKYNIPLPNSGYWSKLKFNKKVVKTKLPKQDDNPQISLEKTNPQLYAGDNPLSKLALRKKEILQAGLNITVPEQLSNPHHLIKSTKEYYKQVEIARKKGGWGHDVDSSKALSISVANNLYPRAFRFMDTLLKLIEKRGHKIECNKYNTKVIIKGQSYSIRLIEKSKRVKRETSYSYDTFDLEPTGNICLKIDHSYPIKEWSDGKIKKLEDRLVDILAWLEIKGEEDEQRSIENAIRQKKRDEEREIEEALQKQKDEELANFEGLFKSAERFQKSQYLRNFIQEFEDYAIKSKTLNPEKQEWINWAKEKADWYDPFIEREVPLLNDIDRDTLKPKKRSYW</sequence>
<feature type="coiled-coil region" evidence="1">
    <location>
        <begin position="259"/>
        <end position="297"/>
    </location>
</feature>